<dbReference type="AlphaFoldDB" id="A0A2A9PRN4"/>
<gene>
    <name evidence="2" type="ORF">XA68_18237</name>
</gene>
<organism evidence="2 3">
    <name type="scientific">Ophiocordyceps unilateralis</name>
    <name type="common">Zombie-ant fungus</name>
    <name type="synonym">Torrubia unilateralis</name>
    <dbReference type="NCBI Taxonomy" id="268505"/>
    <lineage>
        <taxon>Eukaryota</taxon>
        <taxon>Fungi</taxon>
        <taxon>Dikarya</taxon>
        <taxon>Ascomycota</taxon>
        <taxon>Pezizomycotina</taxon>
        <taxon>Sordariomycetes</taxon>
        <taxon>Hypocreomycetidae</taxon>
        <taxon>Hypocreales</taxon>
        <taxon>Ophiocordycipitaceae</taxon>
        <taxon>Ophiocordyceps</taxon>
    </lineage>
</organism>
<sequence length="147" mass="16207">MRILTDFAEDAAPDETTGVHALPLDYKPMKDYVQKARDVVAFEREGACVHCGEALESGHGLHALCPLEGCTAMGHLDCWSRHGLAGDGDGNLIPDLCTCVACGGEVRWSDMVRELSLRIRGEKEVTQLLRKRKERKKKTAKADEVDD</sequence>
<dbReference type="InterPro" id="IPR048749">
    <property type="entry name" value="SLX1_C"/>
</dbReference>
<evidence type="ECO:0000313" key="3">
    <source>
        <dbReference type="Proteomes" id="UP000037136"/>
    </source>
</evidence>
<reference evidence="2 3" key="1">
    <citation type="journal article" date="2015" name="BMC Genomics">
        <title>Gene expression during zombie ant biting behavior reflects the complexity underlying fungal parasitic behavioral manipulation.</title>
        <authorList>
            <person name="de Bekker C."/>
            <person name="Ohm R.A."/>
            <person name="Loreto R.G."/>
            <person name="Sebastian A."/>
            <person name="Albert I."/>
            <person name="Merrow M."/>
            <person name="Brachmann A."/>
            <person name="Hughes D.P."/>
        </authorList>
    </citation>
    <scope>NUCLEOTIDE SEQUENCE [LARGE SCALE GENOMIC DNA]</scope>
    <source>
        <strain evidence="2 3">SC16a</strain>
    </source>
</reference>
<dbReference type="EMBL" id="LAZP02000009">
    <property type="protein sequence ID" value="PFH63100.1"/>
    <property type="molecule type" value="Genomic_DNA"/>
</dbReference>
<protein>
    <recommendedName>
        <fullName evidence="1">Structure-specific endonuclease subunit SLX1 C-terminal domain-containing protein</fullName>
    </recommendedName>
</protein>
<evidence type="ECO:0000313" key="2">
    <source>
        <dbReference type="EMBL" id="PFH63100.1"/>
    </source>
</evidence>
<comment type="caution">
    <text evidence="2">The sequence shown here is derived from an EMBL/GenBank/DDBJ whole genome shotgun (WGS) entry which is preliminary data.</text>
</comment>
<accession>A0A2A9PRN4</accession>
<dbReference type="Gene3D" id="3.30.40.10">
    <property type="entry name" value="Zinc/RING finger domain, C3HC4 (zinc finger)"/>
    <property type="match status" value="1"/>
</dbReference>
<feature type="domain" description="Structure-specific endonuclease subunit SLX1 C-terminal" evidence="1">
    <location>
        <begin position="48"/>
        <end position="112"/>
    </location>
</feature>
<keyword evidence="3" id="KW-1185">Reference proteome</keyword>
<dbReference type="Proteomes" id="UP000037136">
    <property type="component" value="Unassembled WGS sequence"/>
</dbReference>
<dbReference type="Pfam" id="PF21202">
    <property type="entry name" value="SLX1_C"/>
    <property type="match status" value="1"/>
</dbReference>
<name>A0A2A9PRN4_OPHUN</name>
<reference evidence="2 3" key="2">
    <citation type="journal article" date="2017" name="Sci. Rep.">
        <title>Ant-infecting Ophiocordyceps genomes reveal a high diversity of potential behavioral manipulation genes and a possible major role for enterotoxins.</title>
        <authorList>
            <person name="de Bekker C."/>
            <person name="Ohm R.A."/>
            <person name="Evans H.C."/>
            <person name="Brachmann A."/>
            <person name="Hughes D.P."/>
        </authorList>
    </citation>
    <scope>NUCLEOTIDE SEQUENCE [LARGE SCALE GENOMIC DNA]</scope>
    <source>
        <strain evidence="2 3">SC16a</strain>
    </source>
</reference>
<dbReference type="OrthoDB" id="24645at2759"/>
<proteinExistence type="predicted"/>
<evidence type="ECO:0000259" key="1">
    <source>
        <dbReference type="Pfam" id="PF21202"/>
    </source>
</evidence>
<dbReference type="STRING" id="268505.A0A2A9PRN4"/>
<dbReference type="InterPro" id="IPR013083">
    <property type="entry name" value="Znf_RING/FYVE/PHD"/>
</dbReference>